<proteinExistence type="predicted"/>
<name>A0AAE0BYI3_9CHLO</name>
<evidence type="ECO:0000256" key="1">
    <source>
        <dbReference type="SAM" id="MobiDB-lite"/>
    </source>
</evidence>
<gene>
    <name evidence="2" type="ORF">CYMTET_45984</name>
</gene>
<accession>A0AAE0BYI3</accession>
<reference evidence="2 3" key="1">
    <citation type="journal article" date="2015" name="Genome Biol. Evol.">
        <title>Comparative Genomics of a Bacterivorous Green Alga Reveals Evolutionary Causalities and Consequences of Phago-Mixotrophic Mode of Nutrition.</title>
        <authorList>
            <person name="Burns J.A."/>
            <person name="Paasch A."/>
            <person name="Narechania A."/>
            <person name="Kim E."/>
        </authorList>
    </citation>
    <scope>NUCLEOTIDE SEQUENCE [LARGE SCALE GENOMIC DNA]</scope>
    <source>
        <strain evidence="2 3">PLY_AMNH</strain>
    </source>
</reference>
<keyword evidence="3" id="KW-1185">Reference proteome</keyword>
<sequence>MGVFPAHLPCSSFCFLLAFWAAGTMPSLTAVLILACIGWSDGRTDDTEYKQLSGSDGKLFPYCGLCRTCTLFDFGARAADDDAGLDDCKQRCDSVEGCNVIIMLHNLLIDTYMMGGMAPHYYKYTQCQGRACPDCFYVENNKTQTHYSEGCKMGDQNGYDIYLYPNFKVYGKRAQTPPPPPVTNSPTKSPTPKPITSAPTAPFDPVCSPSQTGGCT</sequence>
<organism evidence="2 3">
    <name type="scientific">Cymbomonas tetramitiformis</name>
    <dbReference type="NCBI Taxonomy" id="36881"/>
    <lineage>
        <taxon>Eukaryota</taxon>
        <taxon>Viridiplantae</taxon>
        <taxon>Chlorophyta</taxon>
        <taxon>Pyramimonadophyceae</taxon>
        <taxon>Pyramimonadales</taxon>
        <taxon>Pyramimonadaceae</taxon>
        <taxon>Cymbomonas</taxon>
    </lineage>
</organism>
<feature type="compositionally biased region" description="Pro residues" evidence="1">
    <location>
        <begin position="176"/>
        <end position="193"/>
    </location>
</feature>
<protein>
    <submittedName>
        <fullName evidence="2">Uncharacterized protein</fullName>
    </submittedName>
</protein>
<feature type="non-terminal residue" evidence="2">
    <location>
        <position position="216"/>
    </location>
</feature>
<evidence type="ECO:0000313" key="2">
    <source>
        <dbReference type="EMBL" id="KAK3244399.1"/>
    </source>
</evidence>
<evidence type="ECO:0000313" key="3">
    <source>
        <dbReference type="Proteomes" id="UP001190700"/>
    </source>
</evidence>
<dbReference type="AlphaFoldDB" id="A0AAE0BYI3"/>
<dbReference type="Proteomes" id="UP001190700">
    <property type="component" value="Unassembled WGS sequence"/>
</dbReference>
<comment type="caution">
    <text evidence="2">The sequence shown here is derived from an EMBL/GenBank/DDBJ whole genome shotgun (WGS) entry which is preliminary data.</text>
</comment>
<dbReference type="EMBL" id="LGRX02031900">
    <property type="protein sequence ID" value="KAK3244399.1"/>
    <property type="molecule type" value="Genomic_DNA"/>
</dbReference>
<feature type="region of interest" description="Disordered" evidence="1">
    <location>
        <begin position="174"/>
        <end position="216"/>
    </location>
</feature>